<organism evidence="1 2">
    <name type="scientific">Thermophagus xiamenensis</name>
    <dbReference type="NCBI Taxonomy" id="385682"/>
    <lineage>
        <taxon>Bacteria</taxon>
        <taxon>Pseudomonadati</taxon>
        <taxon>Bacteroidota</taxon>
        <taxon>Bacteroidia</taxon>
        <taxon>Marinilabiliales</taxon>
        <taxon>Marinilabiliaceae</taxon>
        <taxon>Thermophagus</taxon>
    </lineage>
</organism>
<dbReference type="InterPro" id="IPR051200">
    <property type="entry name" value="Host-pathogen_enzymatic-act"/>
</dbReference>
<dbReference type="RefSeq" id="WP_010526256.1">
    <property type="nucleotide sequence ID" value="NZ_AFSL01000006.1"/>
</dbReference>
<dbReference type="OrthoDB" id="792648at2"/>
<dbReference type="InParanoid" id="A0A1I1XZH2"/>
<dbReference type="STRING" id="385682.SAMN05444380_10725"/>
<dbReference type="Proteomes" id="UP000181976">
    <property type="component" value="Unassembled WGS sequence"/>
</dbReference>
<dbReference type="InterPro" id="IPR015943">
    <property type="entry name" value="WD40/YVTN_repeat-like_dom_sf"/>
</dbReference>
<protein>
    <submittedName>
        <fullName evidence="1">40-residue YVTN family beta-propeller repeat-containing protein</fullName>
    </submittedName>
</protein>
<reference evidence="1 2" key="1">
    <citation type="submission" date="2016-10" db="EMBL/GenBank/DDBJ databases">
        <authorList>
            <person name="de Groot N.N."/>
        </authorList>
    </citation>
    <scope>NUCLEOTIDE SEQUENCE [LARGE SCALE GENOMIC DNA]</scope>
    <source>
        <strain evidence="1 2">DSM 19012</strain>
    </source>
</reference>
<dbReference type="PROSITE" id="PS00018">
    <property type="entry name" value="EF_HAND_1"/>
    <property type="match status" value="1"/>
</dbReference>
<dbReference type="InterPro" id="IPR018247">
    <property type="entry name" value="EF_Hand_1_Ca_BS"/>
</dbReference>
<dbReference type="InterPro" id="IPR031815">
    <property type="entry name" value="DUF5074"/>
</dbReference>
<keyword evidence="2" id="KW-1185">Reference proteome</keyword>
<dbReference type="Gene3D" id="2.130.10.10">
    <property type="entry name" value="YVTN repeat-like/Quinoprotein amine dehydrogenase"/>
    <property type="match status" value="1"/>
</dbReference>
<dbReference type="eggNOG" id="COG3391">
    <property type="taxonomic scope" value="Bacteria"/>
</dbReference>
<accession>A0A1I1XZH2</accession>
<dbReference type="SUPFAM" id="SSF51004">
    <property type="entry name" value="C-terminal (heme d1) domain of cytochrome cd1-nitrite reductase"/>
    <property type="match status" value="1"/>
</dbReference>
<dbReference type="AlphaFoldDB" id="A0A1I1XZH2"/>
<dbReference type="PANTHER" id="PTHR47197:SF3">
    <property type="entry name" value="DIHYDRO-HEME D1 DEHYDROGENASE"/>
    <property type="match status" value="1"/>
</dbReference>
<dbReference type="EMBL" id="FONA01000007">
    <property type="protein sequence ID" value="SFE12817.1"/>
    <property type="molecule type" value="Genomic_DNA"/>
</dbReference>
<evidence type="ECO:0000313" key="1">
    <source>
        <dbReference type="EMBL" id="SFE12817.1"/>
    </source>
</evidence>
<dbReference type="InterPro" id="IPR011048">
    <property type="entry name" value="Haem_d1_sf"/>
</dbReference>
<proteinExistence type="predicted"/>
<dbReference type="PANTHER" id="PTHR47197">
    <property type="entry name" value="PROTEIN NIRF"/>
    <property type="match status" value="1"/>
</dbReference>
<gene>
    <name evidence="1" type="ORF">SAMN05444380_10725</name>
</gene>
<name>A0A1I1XZH2_9BACT</name>
<dbReference type="PROSITE" id="PS51257">
    <property type="entry name" value="PROKAR_LIPOPROTEIN"/>
    <property type="match status" value="1"/>
</dbReference>
<evidence type="ECO:0000313" key="2">
    <source>
        <dbReference type="Proteomes" id="UP000181976"/>
    </source>
</evidence>
<sequence length="375" mass="40890">MKRLEFFSRKRSLQNILKIFGLSLAVMLTSCEDDDNNNGAIDRGDFTNGVFVLNQGAFGVSNASVSYIAEDTVMGDIFTERNNTQVLGDVLQDMVSVDTLSFLVLNGSGSIMVVNNKNFEYVYEIEDGIDNPRYAVVYAGLVYVSQWGNDGQIVVIDPQQLTVINTIDVSAGPEGMAVINDELWVANSGGYGANDTVSVIDLSDYSVKETIKVHDCPQDVVEDVNGDVWVLTAGYNEYDMETWEVVRSTPGALHQINTNTYEVEKTLEVDEAIYGKPTRMAMAADGQSIYFGGGYGYPGIWEVNIDATELPVDKFADVAVNGMSVDPATGNLYVGIAPDYTSPGSVEVYDVNGNKLETYIENIGIGPCNFIFVSE</sequence>
<dbReference type="Pfam" id="PF16819">
    <property type="entry name" value="DUF5074"/>
    <property type="match status" value="1"/>
</dbReference>